<organism evidence="10 11">
    <name type="scientific">Candidatus Frankia alpina</name>
    <dbReference type="NCBI Taxonomy" id="2699483"/>
    <lineage>
        <taxon>Bacteria</taxon>
        <taxon>Bacillati</taxon>
        <taxon>Actinomycetota</taxon>
        <taxon>Actinomycetes</taxon>
        <taxon>Frankiales</taxon>
        <taxon>Frankiaceae</taxon>
        <taxon>Frankia</taxon>
    </lineage>
</organism>
<reference evidence="10 11" key="1">
    <citation type="submission" date="2019-04" db="EMBL/GenBank/DDBJ databases">
        <title>Draft genome sequences for three unisolated Alnus-infective Frankia Sp+ strains, AgTrS, AiOr and AvVan, the first sequenced Frankia strains able to sporulate in-planta.</title>
        <authorList>
            <person name="Bethencourt L."/>
            <person name="Vautrin F."/>
            <person name="Taib N."/>
            <person name="Dubost A."/>
            <person name="Castro-Garcia L."/>
            <person name="Imbaud O."/>
            <person name="Abrouk D."/>
            <person name="Fournier P."/>
            <person name="Briolay J."/>
            <person name="Nguyen A."/>
            <person name="Normand P."/>
            <person name="Fernandez M.P."/>
            <person name="Brochier-Armanet C."/>
            <person name="Herrera-Belaroussi A."/>
        </authorList>
    </citation>
    <scope>NUCLEOTIDE SEQUENCE [LARGE SCALE GENOMIC DNA]</scope>
    <source>
        <strain evidence="10 11">AvVan</strain>
    </source>
</reference>
<keyword evidence="11" id="KW-1185">Reference proteome</keyword>
<accession>A0A4S5EPA9</accession>
<dbReference type="RefSeq" id="WP_161983007.1">
    <property type="nucleotide sequence ID" value="NZ_SSXH01000300.1"/>
</dbReference>
<evidence type="ECO:0000313" key="11">
    <source>
        <dbReference type="Proteomes" id="UP000305282"/>
    </source>
</evidence>
<evidence type="ECO:0000313" key="10">
    <source>
        <dbReference type="EMBL" id="THJ74188.1"/>
    </source>
</evidence>
<dbReference type="Pfam" id="PF02706">
    <property type="entry name" value="Wzz"/>
    <property type="match status" value="1"/>
</dbReference>
<dbReference type="AlphaFoldDB" id="A0A4S5EPA9"/>
<gene>
    <name evidence="10" type="ORF">E7Y31_12985</name>
</gene>
<evidence type="ECO:0000259" key="9">
    <source>
        <dbReference type="Pfam" id="PF02706"/>
    </source>
</evidence>
<keyword evidence="5" id="KW-0547">Nucleotide-binding</keyword>
<dbReference type="GO" id="GO:0004713">
    <property type="term" value="F:protein tyrosine kinase activity"/>
    <property type="evidence" value="ECO:0007669"/>
    <property type="project" value="TreeGrafter"/>
</dbReference>
<dbReference type="InterPro" id="IPR033756">
    <property type="entry name" value="YlxH/NBP35"/>
</dbReference>
<dbReference type="InterPro" id="IPR050445">
    <property type="entry name" value="Bact_polysacc_biosynth/exp"/>
</dbReference>
<dbReference type="EMBL" id="SSXH01000300">
    <property type="protein sequence ID" value="THJ74188.1"/>
    <property type="molecule type" value="Genomic_DNA"/>
</dbReference>
<evidence type="ECO:0000256" key="3">
    <source>
        <dbReference type="ARBA" id="ARBA00022475"/>
    </source>
</evidence>
<dbReference type="GO" id="GO:0005524">
    <property type="term" value="F:ATP binding"/>
    <property type="evidence" value="ECO:0007669"/>
    <property type="project" value="UniProtKB-KW"/>
</dbReference>
<proteinExistence type="inferred from homology"/>
<dbReference type="InterPro" id="IPR003856">
    <property type="entry name" value="LPS_length_determ_N"/>
</dbReference>
<evidence type="ECO:0000256" key="4">
    <source>
        <dbReference type="ARBA" id="ARBA00022692"/>
    </source>
</evidence>
<dbReference type="PANTHER" id="PTHR32309">
    <property type="entry name" value="TYROSINE-PROTEIN KINASE"/>
    <property type="match status" value="1"/>
</dbReference>
<dbReference type="Proteomes" id="UP000305282">
    <property type="component" value="Unassembled WGS sequence"/>
</dbReference>
<dbReference type="SUPFAM" id="SSF52540">
    <property type="entry name" value="P-loop containing nucleoside triphosphate hydrolases"/>
    <property type="match status" value="1"/>
</dbReference>
<keyword evidence="6" id="KW-0067">ATP-binding</keyword>
<comment type="similarity">
    <text evidence="2">Belongs to the CpsC/CapA family.</text>
</comment>
<dbReference type="PANTHER" id="PTHR32309:SF31">
    <property type="entry name" value="CAPSULAR EXOPOLYSACCHARIDE FAMILY"/>
    <property type="match status" value="1"/>
</dbReference>
<dbReference type="Gene3D" id="3.40.50.300">
    <property type="entry name" value="P-loop containing nucleotide triphosphate hydrolases"/>
    <property type="match status" value="1"/>
</dbReference>
<sequence length="348" mass="37267">MELRDYVRVLRRSWMLMVACMVLGGLLAATTTWRTTKEYAASVTMVVSSPDNAEGAASAYQGSLLSQQRVKSYANLVASERVAASVIDRLHLKTTPEMLRGQISAQAVPDTVLLRATVRDRVPRRAQSIADAVGESFSLAVAQIEAPTDDEPPSVRVSVWERAKLPVTPISPQPTRNLALGVLLGLIAGIAAALVRFRLDTSISGEEDARESTDLPNLAMIAYDADAVRRPLIINARPHSARAEAFRQLRTNLQFVDVDAGPRSILVSSSVPGEGKTTTICNLAISLAQGGARVCLIDGDLRRPSFGEYLGVESAAGLTSVLIGAADLDDVLQPWGEGRVGEGRVEVL</sequence>
<name>A0A4S5EPA9_9ACTN</name>
<keyword evidence="3" id="KW-1003">Cell membrane</keyword>
<keyword evidence="4" id="KW-0812">Transmembrane</keyword>
<evidence type="ECO:0000256" key="1">
    <source>
        <dbReference type="ARBA" id="ARBA00004651"/>
    </source>
</evidence>
<dbReference type="InterPro" id="IPR027417">
    <property type="entry name" value="P-loop_NTPase"/>
</dbReference>
<keyword evidence="10" id="KW-0808">Transferase</keyword>
<dbReference type="CDD" id="cd05387">
    <property type="entry name" value="BY-kinase"/>
    <property type="match status" value="1"/>
</dbReference>
<comment type="caution">
    <text evidence="10">The sequence shown here is derived from an EMBL/GenBank/DDBJ whole genome shotgun (WGS) entry which is preliminary data.</text>
</comment>
<evidence type="ECO:0000256" key="6">
    <source>
        <dbReference type="ARBA" id="ARBA00022840"/>
    </source>
</evidence>
<evidence type="ECO:0000256" key="8">
    <source>
        <dbReference type="ARBA" id="ARBA00023136"/>
    </source>
</evidence>
<feature type="non-terminal residue" evidence="10">
    <location>
        <position position="348"/>
    </location>
</feature>
<comment type="subcellular location">
    <subcellularLocation>
        <location evidence="1">Cell membrane</location>
        <topology evidence="1">Multi-pass membrane protein</topology>
    </subcellularLocation>
</comment>
<dbReference type="InterPro" id="IPR005702">
    <property type="entry name" value="Wzc-like_C"/>
</dbReference>
<keyword evidence="10" id="KW-0418">Kinase</keyword>
<dbReference type="GO" id="GO:0005886">
    <property type="term" value="C:plasma membrane"/>
    <property type="evidence" value="ECO:0007669"/>
    <property type="project" value="UniProtKB-SubCell"/>
</dbReference>
<evidence type="ECO:0000256" key="2">
    <source>
        <dbReference type="ARBA" id="ARBA00006683"/>
    </source>
</evidence>
<evidence type="ECO:0000256" key="7">
    <source>
        <dbReference type="ARBA" id="ARBA00022989"/>
    </source>
</evidence>
<protein>
    <submittedName>
        <fullName evidence="10">Protein tyrosine kinase</fullName>
    </submittedName>
</protein>
<keyword evidence="8" id="KW-0472">Membrane</keyword>
<feature type="domain" description="Polysaccharide chain length determinant N-terminal" evidence="9">
    <location>
        <begin position="2"/>
        <end position="89"/>
    </location>
</feature>
<dbReference type="Pfam" id="PF10609">
    <property type="entry name" value="ParA"/>
    <property type="match status" value="1"/>
</dbReference>
<evidence type="ECO:0000256" key="5">
    <source>
        <dbReference type="ARBA" id="ARBA00022741"/>
    </source>
</evidence>
<keyword evidence="7" id="KW-1133">Transmembrane helix</keyword>